<evidence type="ECO:0000259" key="1">
    <source>
        <dbReference type="Pfam" id="PF08401"/>
    </source>
</evidence>
<dbReference type="InterPro" id="IPR013610">
    <property type="entry name" value="ArdC_N"/>
</dbReference>
<comment type="caution">
    <text evidence="2">The sequence shown here is derived from an EMBL/GenBank/DDBJ whole genome shotgun (WGS) entry which is preliminary data.</text>
</comment>
<dbReference type="GO" id="GO:0003697">
    <property type="term" value="F:single-stranded DNA binding"/>
    <property type="evidence" value="ECO:0007669"/>
    <property type="project" value="InterPro"/>
</dbReference>
<name>A0A4Q9JTH6_9BACT</name>
<dbReference type="Proteomes" id="UP000292583">
    <property type="component" value="Unassembled WGS sequence"/>
</dbReference>
<dbReference type="RefSeq" id="WP_131186835.1">
    <property type="nucleotide sequence ID" value="NZ_CP076659.1"/>
</dbReference>
<feature type="domain" description="N-terminal" evidence="1">
    <location>
        <begin position="46"/>
        <end position="128"/>
    </location>
</feature>
<dbReference type="OrthoDB" id="5353254at2"/>
<gene>
    <name evidence="2" type="ORF">DU473_06970</name>
</gene>
<protein>
    <submittedName>
        <fullName evidence="2">DUF1738 domain-containing protein</fullName>
    </submittedName>
</protein>
<evidence type="ECO:0000313" key="2">
    <source>
        <dbReference type="EMBL" id="TBR79527.1"/>
    </source>
</evidence>
<keyword evidence="3" id="KW-1185">Reference proteome</keyword>
<dbReference type="EMBL" id="QPGR01000015">
    <property type="protein sequence ID" value="TBR79527.1"/>
    <property type="molecule type" value="Genomic_DNA"/>
</dbReference>
<sequence>MAKKKEVNAEIKEVANEQVKDNSYKAWNERTNEEKKASINEYSKAIIAKAIKEKASFWNKNMSKQELDNSMPYNASKGIAYTGQTSALLRAVSELNGYDKPSFLTMKQANFLGGTLKKQLDENGKPVLTKNGKEAYEQGVKIALLKTESYVPKLDENGQAMMRAIKDKDGNQKIGKDGKPMFEPVTEKIYHKTPILETVTLYHTSQFDNLKMDKLKERDLESLEKLREGIKKSNYDPRPNINNLGLGEKVTRDINNFLNAELKGLDYFKIQDKEIVKNQTKEQGQNKSQVRGM</sequence>
<dbReference type="AlphaFoldDB" id="A0A4Q9JTH6"/>
<evidence type="ECO:0000313" key="3">
    <source>
        <dbReference type="Proteomes" id="UP000292583"/>
    </source>
</evidence>
<accession>A0A4Q9JTH6</accession>
<reference evidence="2 3" key="1">
    <citation type="submission" date="2018-07" db="EMBL/GenBank/DDBJ databases">
        <title>Campylobacter zealandensis sp. nov., isolated from birds and water in New Zealand.</title>
        <authorList>
            <person name="Wilkinson D.A."/>
            <person name="Biggs P.J."/>
            <person name="French N.P."/>
            <person name="Midwinter A.C."/>
        </authorList>
    </citation>
    <scope>NUCLEOTIDE SEQUENCE [LARGE SCALE GENOMIC DNA]</scope>
    <source>
        <strain evidence="2 3">B423b</strain>
    </source>
</reference>
<dbReference type="Pfam" id="PF08401">
    <property type="entry name" value="ArdcN"/>
    <property type="match status" value="1"/>
</dbReference>
<organism evidence="2 3">
    <name type="scientific">Campylobacter novaezeelandiae</name>
    <dbReference type="NCBI Taxonomy" id="2267891"/>
    <lineage>
        <taxon>Bacteria</taxon>
        <taxon>Pseudomonadati</taxon>
        <taxon>Campylobacterota</taxon>
        <taxon>Epsilonproteobacteria</taxon>
        <taxon>Campylobacterales</taxon>
        <taxon>Campylobacteraceae</taxon>
        <taxon>Campylobacter</taxon>
    </lineage>
</organism>
<proteinExistence type="predicted"/>